<evidence type="ECO:0000313" key="1">
    <source>
        <dbReference type="EMBL" id="AKH37448.1"/>
    </source>
</evidence>
<accession>A0A0F7KEB3</accession>
<name>A0A0F7KEB3_9PROT</name>
<dbReference type="AlphaFoldDB" id="A0A0F7KEB3"/>
<dbReference type="Proteomes" id="UP000034156">
    <property type="component" value="Chromosome"/>
</dbReference>
<organism evidence="1 2">
    <name type="scientific">Nitrosomonas communis</name>
    <dbReference type="NCBI Taxonomy" id="44574"/>
    <lineage>
        <taxon>Bacteria</taxon>
        <taxon>Pseudomonadati</taxon>
        <taxon>Pseudomonadota</taxon>
        <taxon>Betaproteobacteria</taxon>
        <taxon>Nitrosomonadales</taxon>
        <taxon>Nitrosomonadaceae</taxon>
        <taxon>Nitrosomonas</taxon>
    </lineage>
</organism>
<dbReference type="RefSeq" id="WP_046849528.1">
    <property type="nucleotide sequence ID" value="NZ_CP011451.1"/>
</dbReference>
<dbReference type="KEGG" id="nco:AAW31_05860"/>
<dbReference type="PATRIC" id="fig|44574.3.peg.1401"/>
<reference evidence="2" key="1">
    <citation type="submission" date="2015-05" db="EMBL/GenBank/DDBJ databases">
        <title>Draft genome of Nitrosomonas communis strain Nm2.</title>
        <authorList>
            <person name="Kozlowski J.A."/>
            <person name="Kits K.D."/>
            <person name="Stein L.Y."/>
        </authorList>
    </citation>
    <scope>NUCLEOTIDE SEQUENCE [LARGE SCALE GENOMIC DNA]</scope>
    <source>
        <strain evidence="2">Nm2</strain>
    </source>
</reference>
<gene>
    <name evidence="1" type="ORF">AAW31_05860</name>
</gene>
<reference evidence="1 2" key="2">
    <citation type="journal article" date="2016" name="Genome Announc.">
        <title>Genome Sequence of Nitrosomonas communis Strain Nm2, a Mesophilic Ammonia-Oxidizing Bacterium Isolated from Mediterranean Soil.</title>
        <authorList>
            <person name="Kozlowski J.A."/>
            <person name="Kits K.D."/>
            <person name="Stein L.Y."/>
        </authorList>
    </citation>
    <scope>NUCLEOTIDE SEQUENCE [LARGE SCALE GENOMIC DNA]</scope>
    <source>
        <strain evidence="1 2">Nm2</strain>
    </source>
</reference>
<protein>
    <submittedName>
        <fullName evidence="1">Uncharacterized protein</fullName>
    </submittedName>
</protein>
<proteinExistence type="predicted"/>
<sequence length="60" mass="6503">MAVGPFLLSDTASTASDHSLVQQRLALIELEEGLARFVTKKPDHPILLSANQLSLSINML</sequence>
<keyword evidence="2" id="KW-1185">Reference proteome</keyword>
<evidence type="ECO:0000313" key="2">
    <source>
        <dbReference type="Proteomes" id="UP000034156"/>
    </source>
</evidence>
<dbReference type="EMBL" id="CP011451">
    <property type="protein sequence ID" value="AKH37448.1"/>
    <property type="molecule type" value="Genomic_DNA"/>
</dbReference>